<evidence type="ECO:0000313" key="3">
    <source>
        <dbReference type="Proteomes" id="UP000267535"/>
    </source>
</evidence>
<evidence type="ECO:0000256" key="1">
    <source>
        <dbReference type="SAM" id="MobiDB-lite"/>
    </source>
</evidence>
<gene>
    <name evidence="2" type="ORF">EHS89_10700</name>
</gene>
<reference evidence="2 3" key="1">
    <citation type="submission" date="2018-11" db="EMBL/GenBank/DDBJ databases">
        <title>The draft genome sequence of Amphritea balenae JAMM 1525T.</title>
        <authorList>
            <person name="Fang Z."/>
            <person name="Zhang Y."/>
            <person name="Han X."/>
        </authorList>
    </citation>
    <scope>NUCLEOTIDE SEQUENCE [LARGE SCALE GENOMIC DNA]</scope>
    <source>
        <strain evidence="2 3">JAMM 1525</strain>
    </source>
</reference>
<dbReference type="EMBL" id="RQXV01000005">
    <property type="protein sequence ID" value="RRC99304.1"/>
    <property type="molecule type" value="Genomic_DNA"/>
</dbReference>
<feature type="compositionally biased region" description="Polar residues" evidence="1">
    <location>
        <begin position="134"/>
        <end position="150"/>
    </location>
</feature>
<accession>A0A3P1SQX1</accession>
<evidence type="ECO:0000313" key="2">
    <source>
        <dbReference type="EMBL" id="RRC99304.1"/>
    </source>
</evidence>
<comment type="caution">
    <text evidence="2">The sequence shown here is derived from an EMBL/GenBank/DDBJ whole genome shotgun (WGS) entry which is preliminary data.</text>
</comment>
<dbReference type="Proteomes" id="UP000267535">
    <property type="component" value="Unassembled WGS sequence"/>
</dbReference>
<proteinExistence type="predicted"/>
<protein>
    <submittedName>
        <fullName evidence="2">Uncharacterized protein</fullName>
    </submittedName>
</protein>
<dbReference type="OrthoDB" id="6119264at2"/>
<dbReference type="RefSeq" id="WP_124926142.1">
    <property type="nucleotide sequence ID" value="NZ_BMOH01000004.1"/>
</dbReference>
<organism evidence="2 3">
    <name type="scientific">Amphritea balenae</name>
    <dbReference type="NCBI Taxonomy" id="452629"/>
    <lineage>
        <taxon>Bacteria</taxon>
        <taxon>Pseudomonadati</taxon>
        <taxon>Pseudomonadota</taxon>
        <taxon>Gammaproteobacteria</taxon>
        <taxon>Oceanospirillales</taxon>
        <taxon>Oceanospirillaceae</taxon>
        <taxon>Amphritea</taxon>
    </lineage>
</organism>
<keyword evidence="3" id="KW-1185">Reference proteome</keyword>
<feature type="region of interest" description="Disordered" evidence="1">
    <location>
        <begin position="124"/>
        <end position="159"/>
    </location>
</feature>
<dbReference type="AlphaFoldDB" id="A0A3P1SQX1"/>
<name>A0A3P1SQX1_9GAMM</name>
<sequence length="159" mass="17983">MYVQVLKKATLWIMMFDNDSLEVFLEIAGTITQAELPVVHTQGRMGDYAVAYRIFRNKQGGGFGDRSKHPYSWAILVYVDGLPLRINSARGECREWSNLDRVGQWMMDNGFKYWWTRNDLEATQEASADEVSETPANNADETPTVDTDSISAVLPDPLS</sequence>